<feature type="domain" description="Radical SAM core" evidence="8">
    <location>
        <begin position="12"/>
        <end position="228"/>
    </location>
</feature>
<dbReference type="Proteomes" id="UP000440224">
    <property type="component" value="Unassembled WGS sequence"/>
</dbReference>
<keyword evidence="6" id="KW-0411">Iron-sulfur</keyword>
<dbReference type="NCBIfam" id="TIGR04085">
    <property type="entry name" value="rSAM_more_4Fe4S"/>
    <property type="match status" value="1"/>
</dbReference>
<dbReference type="CDD" id="cd01335">
    <property type="entry name" value="Radical_SAM"/>
    <property type="match status" value="1"/>
</dbReference>
<dbReference type="Gene3D" id="3.20.20.70">
    <property type="entry name" value="Aldolase class I"/>
    <property type="match status" value="1"/>
</dbReference>
<dbReference type="AlphaFoldDB" id="A0A6N7PK27"/>
<reference evidence="9 10" key="1">
    <citation type="submission" date="2019-10" db="EMBL/GenBank/DDBJ databases">
        <title>A soil myxobacterium in the family Polyangiaceae.</title>
        <authorList>
            <person name="Li Y."/>
            <person name="Wang J."/>
        </authorList>
    </citation>
    <scope>NUCLEOTIDE SEQUENCE [LARGE SCALE GENOMIC DNA]</scope>
    <source>
        <strain evidence="9 10">DSM 14734</strain>
    </source>
</reference>
<accession>A0A6N7PK27</accession>
<evidence type="ECO:0000256" key="2">
    <source>
        <dbReference type="ARBA" id="ARBA00022485"/>
    </source>
</evidence>
<dbReference type="PANTHER" id="PTHR11228">
    <property type="entry name" value="RADICAL SAM DOMAIN PROTEIN"/>
    <property type="match status" value="1"/>
</dbReference>
<protein>
    <submittedName>
        <fullName evidence="9">Radical SAM protein</fullName>
    </submittedName>
</protein>
<dbReference type="Pfam" id="PF04055">
    <property type="entry name" value="Radical_SAM"/>
    <property type="match status" value="1"/>
</dbReference>
<dbReference type="SFLD" id="SFLDG01386">
    <property type="entry name" value="main_SPASM_domain-containing"/>
    <property type="match status" value="1"/>
</dbReference>
<dbReference type="GO" id="GO:0046872">
    <property type="term" value="F:metal ion binding"/>
    <property type="evidence" value="ECO:0007669"/>
    <property type="project" value="UniProtKB-KW"/>
</dbReference>
<dbReference type="InterPro" id="IPR007197">
    <property type="entry name" value="rSAM"/>
</dbReference>
<evidence type="ECO:0000256" key="3">
    <source>
        <dbReference type="ARBA" id="ARBA00022691"/>
    </source>
</evidence>
<evidence type="ECO:0000256" key="5">
    <source>
        <dbReference type="ARBA" id="ARBA00023004"/>
    </source>
</evidence>
<dbReference type="InterPro" id="IPR023885">
    <property type="entry name" value="4Fe4S-binding_SPASM_dom"/>
</dbReference>
<evidence type="ECO:0000256" key="4">
    <source>
        <dbReference type="ARBA" id="ARBA00022723"/>
    </source>
</evidence>
<sequence length="410" mass="44417">MPLRRVPVIPDEYFPAYVVWELTLRCDQPCAHCGSRAGGPRTTELGTAEALGVVRQLKERGAREVVLIGGEAYLHEGFLEIVRALREAGIRPTMTTGGRGIDAPLARAMKDAGLHSVSVSVDGLAPAHDLIRRAKSSFESATRAIGHLRGAGLLVAANTNVNRVNRGDLEPLYEHLRAQGIVAWQVQITAALGRAADRPDMLLQPYDLLDLVPRVAALKRRAFRDGITLMPGNNLGYFGPEEALLRSVKEGGRDHFVGCQAGKRVLGIESDGAVKGCPSLQSTPYVGGSLRERPLGVIWDEAPALAFARHRTPDDLWGFCRACPFAEVCMGGCTFTAHALFGRPGNNPYCHFRARTLAAEGKRERLVPAAPAEGRPFDHGLFELVLESTDAPESAPLGPPERLVQITRRP</sequence>
<dbReference type="InterPro" id="IPR058240">
    <property type="entry name" value="rSAM_sf"/>
</dbReference>
<dbReference type="PANTHER" id="PTHR11228:SF7">
    <property type="entry name" value="PQQA PEPTIDE CYCLASE"/>
    <property type="match status" value="1"/>
</dbReference>
<keyword evidence="10" id="KW-1185">Reference proteome</keyword>
<dbReference type="SFLD" id="SFLDG01067">
    <property type="entry name" value="SPASM/twitch_domain_containing"/>
    <property type="match status" value="1"/>
</dbReference>
<dbReference type="GO" id="GO:0051539">
    <property type="term" value="F:4 iron, 4 sulfur cluster binding"/>
    <property type="evidence" value="ECO:0007669"/>
    <property type="project" value="UniProtKB-KW"/>
</dbReference>
<organism evidence="9 10">
    <name type="scientific">Polyangium spumosum</name>
    <dbReference type="NCBI Taxonomy" id="889282"/>
    <lineage>
        <taxon>Bacteria</taxon>
        <taxon>Pseudomonadati</taxon>
        <taxon>Myxococcota</taxon>
        <taxon>Polyangia</taxon>
        <taxon>Polyangiales</taxon>
        <taxon>Polyangiaceae</taxon>
        <taxon>Polyangium</taxon>
    </lineage>
</organism>
<dbReference type="PROSITE" id="PS51918">
    <property type="entry name" value="RADICAL_SAM"/>
    <property type="match status" value="1"/>
</dbReference>
<dbReference type="PIRSF" id="PIRSF037420">
    <property type="entry name" value="PQQ_syn_pqqE"/>
    <property type="match status" value="1"/>
</dbReference>
<dbReference type="GO" id="GO:0003824">
    <property type="term" value="F:catalytic activity"/>
    <property type="evidence" value="ECO:0007669"/>
    <property type="project" value="InterPro"/>
</dbReference>
<evidence type="ECO:0000313" key="10">
    <source>
        <dbReference type="Proteomes" id="UP000440224"/>
    </source>
</evidence>
<dbReference type="EMBL" id="WJIE01000003">
    <property type="protein sequence ID" value="MRG92393.1"/>
    <property type="molecule type" value="Genomic_DNA"/>
</dbReference>
<comment type="caution">
    <text evidence="9">The sequence shown here is derived from an EMBL/GenBank/DDBJ whole genome shotgun (WGS) entry which is preliminary data.</text>
</comment>
<feature type="region of interest" description="Disordered" evidence="7">
    <location>
        <begin position="390"/>
        <end position="410"/>
    </location>
</feature>
<proteinExistence type="predicted"/>
<dbReference type="SFLD" id="SFLDS00029">
    <property type="entry name" value="Radical_SAM"/>
    <property type="match status" value="1"/>
</dbReference>
<evidence type="ECO:0000256" key="1">
    <source>
        <dbReference type="ARBA" id="ARBA00001966"/>
    </source>
</evidence>
<evidence type="ECO:0000256" key="6">
    <source>
        <dbReference type="ARBA" id="ARBA00023014"/>
    </source>
</evidence>
<dbReference type="OrthoDB" id="9782387at2"/>
<dbReference type="SUPFAM" id="SSF102114">
    <property type="entry name" value="Radical SAM enzymes"/>
    <property type="match status" value="1"/>
</dbReference>
<comment type="cofactor">
    <cofactor evidence="1">
        <name>[4Fe-4S] cluster</name>
        <dbReference type="ChEBI" id="CHEBI:49883"/>
    </cofactor>
</comment>
<dbReference type="SMART" id="SM00729">
    <property type="entry name" value="Elp3"/>
    <property type="match status" value="1"/>
</dbReference>
<dbReference type="Pfam" id="PF13186">
    <property type="entry name" value="SPASM"/>
    <property type="match status" value="1"/>
</dbReference>
<evidence type="ECO:0000259" key="8">
    <source>
        <dbReference type="PROSITE" id="PS51918"/>
    </source>
</evidence>
<keyword evidence="3" id="KW-0949">S-adenosyl-L-methionine</keyword>
<name>A0A6N7PK27_9BACT</name>
<dbReference type="InterPro" id="IPR006638">
    <property type="entry name" value="Elp3/MiaA/NifB-like_rSAM"/>
</dbReference>
<evidence type="ECO:0000256" key="7">
    <source>
        <dbReference type="SAM" id="MobiDB-lite"/>
    </source>
</evidence>
<keyword evidence="2" id="KW-0004">4Fe-4S</keyword>
<dbReference type="InterPro" id="IPR013785">
    <property type="entry name" value="Aldolase_TIM"/>
</dbReference>
<keyword evidence="4" id="KW-0479">Metal-binding</keyword>
<gene>
    <name evidence="9" type="ORF">GF068_10690</name>
</gene>
<keyword evidence="5" id="KW-0408">Iron</keyword>
<dbReference type="RefSeq" id="WP_153819278.1">
    <property type="nucleotide sequence ID" value="NZ_WJIE01000003.1"/>
</dbReference>
<dbReference type="InterPro" id="IPR017200">
    <property type="entry name" value="PqqE-like"/>
</dbReference>
<dbReference type="InterPro" id="IPR050377">
    <property type="entry name" value="Radical_SAM_PqqE_MftC-like"/>
</dbReference>
<evidence type="ECO:0000313" key="9">
    <source>
        <dbReference type="EMBL" id="MRG92393.1"/>
    </source>
</evidence>